<keyword evidence="10 11" id="KW-0472">Membrane</keyword>
<sequence length="345" mass="37429">MVLTIFSAVFVFGILVLVHELGHFTAAKLTDMRVDRFAIGFGPRIFKYSHGETEYSIRALPLGGFNDIAGMDPSNNTAGDRGYCAKSISARMIVILAGSFMNLLLPIFLFWGIFFFAGVSTPSPEPVLGRVMNGHPAASAGLKDGDRILSIDGKVVATWQDFTELIKDSNGRVLKIEYERNQEIGTTSVIPAYNSQEKRSLIGVSSSVITRMPNFWEALQLAFTHTWNTLTMMLSMLGQIFTGAQQADLAGPLGVAQIAGEAAQIGIVPLLSLTAFLSLNLAIINLFPIPALDGGHFLTLVVEAVRGKPLSPQALHYAQLFGISLLVLLMLYATKNDIMRIFMGG</sequence>
<evidence type="ECO:0000256" key="11">
    <source>
        <dbReference type="RuleBase" id="RU362031"/>
    </source>
</evidence>
<dbReference type="CDD" id="cd06163">
    <property type="entry name" value="S2P-M50_PDZ_RseP-like"/>
    <property type="match status" value="1"/>
</dbReference>
<dbReference type="EMBL" id="JARVLH010000001">
    <property type="protein sequence ID" value="MEX5284327.1"/>
    <property type="molecule type" value="Genomic_DNA"/>
</dbReference>
<dbReference type="InterPro" id="IPR004387">
    <property type="entry name" value="Pept_M50_Zn"/>
</dbReference>
<feature type="domain" description="PDZ" evidence="12">
    <location>
        <begin position="118"/>
        <end position="173"/>
    </location>
</feature>
<keyword evidence="8 11" id="KW-1133">Transmembrane helix</keyword>
<dbReference type="RefSeq" id="WP_368846045.1">
    <property type="nucleotide sequence ID" value="NZ_CP194411.1"/>
</dbReference>
<evidence type="ECO:0000256" key="6">
    <source>
        <dbReference type="ARBA" id="ARBA00022801"/>
    </source>
</evidence>
<reference evidence="13 14" key="1">
    <citation type="submission" date="2023-04" db="EMBL/GenBank/DDBJ databases">
        <title>Genome Sequence of Selenomonas sputigena ATCC 33150.</title>
        <authorList>
            <person name="Miller D.P."/>
            <person name="Anvari S."/>
            <person name="Polson S.W."/>
            <person name="Macdonald M."/>
            <person name="Mcdowell J.V."/>
        </authorList>
    </citation>
    <scope>NUCLEOTIDE SEQUENCE [LARGE SCALE GENOMIC DNA]</scope>
    <source>
        <strain evidence="13 14">ATCC 33150</strain>
    </source>
</reference>
<feature type="transmembrane region" description="Helical" evidence="11">
    <location>
        <begin position="6"/>
        <end position="26"/>
    </location>
</feature>
<keyword evidence="9 11" id="KW-0482">Metalloprotease</keyword>
<feature type="transmembrane region" description="Helical" evidence="11">
    <location>
        <begin position="93"/>
        <end position="117"/>
    </location>
</feature>
<dbReference type="PANTHER" id="PTHR42837:SF2">
    <property type="entry name" value="MEMBRANE METALLOPROTEASE ARASP2, CHLOROPLASTIC-RELATED"/>
    <property type="match status" value="1"/>
</dbReference>
<evidence type="ECO:0000256" key="10">
    <source>
        <dbReference type="ARBA" id="ARBA00023136"/>
    </source>
</evidence>
<dbReference type="EC" id="3.4.24.-" evidence="11"/>
<keyword evidence="7 11" id="KW-0862">Zinc</keyword>
<dbReference type="InterPro" id="IPR036034">
    <property type="entry name" value="PDZ_sf"/>
</dbReference>
<comment type="subcellular location">
    <subcellularLocation>
        <location evidence="2">Membrane</location>
        <topology evidence="2">Multi-pass membrane protein</topology>
    </subcellularLocation>
</comment>
<organism evidence="13 14">
    <name type="scientific">Selenomonas sputigena</name>
    <dbReference type="NCBI Taxonomy" id="69823"/>
    <lineage>
        <taxon>Bacteria</taxon>
        <taxon>Bacillati</taxon>
        <taxon>Bacillota</taxon>
        <taxon>Negativicutes</taxon>
        <taxon>Selenomonadales</taxon>
        <taxon>Selenomonadaceae</taxon>
        <taxon>Selenomonas</taxon>
    </lineage>
</organism>
<feature type="transmembrane region" description="Helical" evidence="11">
    <location>
        <begin position="314"/>
        <end position="333"/>
    </location>
</feature>
<keyword evidence="4" id="KW-0645">Protease</keyword>
<accession>A0ABV3X2D3</accession>
<keyword evidence="5 11" id="KW-0812">Transmembrane</keyword>
<dbReference type="SUPFAM" id="SSF50156">
    <property type="entry name" value="PDZ domain-like"/>
    <property type="match status" value="1"/>
</dbReference>
<evidence type="ECO:0000256" key="3">
    <source>
        <dbReference type="ARBA" id="ARBA00007931"/>
    </source>
</evidence>
<dbReference type="GO" id="GO:0008237">
    <property type="term" value="F:metallopeptidase activity"/>
    <property type="evidence" value="ECO:0007669"/>
    <property type="project" value="UniProtKB-KW"/>
</dbReference>
<dbReference type="PANTHER" id="PTHR42837">
    <property type="entry name" value="REGULATOR OF SIGMA-E PROTEASE RSEP"/>
    <property type="match status" value="1"/>
</dbReference>
<evidence type="ECO:0000256" key="9">
    <source>
        <dbReference type="ARBA" id="ARBA00023049"/>
    </source>
</evidence>
<dbReference type="InterPro" id="IPR001478">
    <property type="entry name" value="PDZ"/>
</dbReference>
<evidence type="ECO:0000256" key="1">
    <source>
        <dbReference type="ARBA" id="ARBA00001947"/>
    </source>
</evidence>
<evidence type="ECO:0000313" key="13">
    <source>
        <dbReference type="EMBL" id="MEX5284327.1"/>
    </source>
</evidence>
<dbReference type="Pfam" id="PF02163">
    <property type="entry name" value="Peptidase_M50"/>
    <property type="match status" value="1"/>
</dbReference>
<keyword evidence="14" id="KW-1185">Reference proteome</keyword>
<dbReference type="InterPro" id="IPR008915">
    <property type="entry name" value="Peptidase_M50"/>
</dbReference>
<name>A0ABV3X2D3_9FIRM</name>
<dbReference type="SMART" id="SM00228">
    <property type="entry name" value="PDZ"/>
    <property type="match status" value="1"/>
</dbReference>
<evidence type="ECO:0000259" key="12">
    <source>
        <dbReference type="PROSITE" id="PS50106"/>
    </source>
</evidence>
<dbReference type="PROSITE" id="PS50106">
    <property type="entry name" value="PDZ"/>
    <property type="match status" value="1"/>
</dbReference>
<keyword evidence="11" id="KW-0479">Metal-binding</keyword>
<dbReference type="Gene3D" id="2.30.42.10">
    <property type="match status" value="1"/>
</dbReference>
<comment type="cofactor">
    <cofactor evidence="1 11">
        <name>Zn(2+)</name>
        <dbReference type="ChEBI" id="CHEBI:29105"/>
    </cofactor>
</comment>
<dbReference type="Pfam" id="PF17820">
    <property type="entry name" value="PDZ_6"/>
    <property type="match status" value="1"/>
</dbReference>
<keyword evidence="6 11" id="KW-0378">Hydrolase</keyword>
<evidence type="ECO:0000313" key="14">
    <source>
        <dbReference type="Proteomes" id="UP001559623"/>
    </source>
</evidence>
<evidence type="ECO:0000256" key="8">
    <source>
        <dbReference type="ARBA" id="ARBA00022989"/>
    </source>
</evidence>
<evidence type="ECO:0000256" key="2">
    <source>
        <dbReference type="ARBA" id="ARBA00004141"/>
    </source>
</evidence>
<dbReference type="InterPro" id="IPR041489">
    <property type="entry name" value="PDZ_6"/>
</dbReference>
<evidence type="ECO:0000256" key="7">
    <source>
        <dbReference type="ARBA" id="ARBA00022833"/>
    </source>
</evidence>
<dbReference type="CDD" id="cd23081">
    <property type="entry name" value="cpPDZ_EcRseP-like"/>
    <property type="match status" value="1"/>
</dbReference>
<dbReference type="Proteomes" id="UP001559623">
    <property type="component" value="Unassembled WGS sequence"/>
</dbReference>
<comment type="similarity">
    <text evidence="3 11">Belongs to the peptidase M50B family.</text>
</comment>
<evidence type="ECO:0000256" key="4">
    <source>
        <dbReference type="ARBA" id="ARBA00022670"/>
    </source>
</evidence>
<evidence type="ECO:0000256" key="5">
    <source>
        <dbReference type="ARBA" id="ARBA00022692"/>
    </source>
</evidence>
<comment type="caution">
    <text evidence="13">The sequence shown here is derived from an EMBL/GenBank/DDBJ whole genome shotgun (WGS) entry which is preliminary data.</text>
</comment>
<gene>
    <name evidence="13" type="primary">rseP</name>
    <name evidence="13" type="ORF">QCO44_01540</name>
</gene>
<protein>
    <recommendedName>
        <fullName evidence="11">Zinc metalloprotease</fullName>
        <ecNumber evidence="11">3.4.24.-</ecNumber>
    </recommendedName>
</protein>
<proteinExistence type="inferred from homology"/>
<dbReference type="NCBIfam" id="TIGR00054">
    <property type="entry name" value="RIP metalloprotease RseP"/>
    <property type="match status" value="1"/>
</dbReference>